<evidence type="ECO:0000313" key="6">
    <source>
        <dbReference type="Proteomes" id="UP001294412"/>
    </source>
</evidence>
<dbReference type="GO" id="GO:0032259">
    <property type="term" value="P:methylation"/>
    <property type="evidence" value="ECO:0007669"/>
    <property type="project" value="UniProtKB-KW"/>
</dbReference>
<dbReference type="EMBL" id="JAXLPB010000002">
    <property type="protein sequence ID" value="MDY8108555.1"/>
    <property type="molecule type" value="Genomic_DNA"/>
</dbReference>
<dbReference type="Gene3D" id="3.10.290.10">
    <property type="entry name" value="RNA-binding S4 domain"/>
    <property type="match status" value="1"/>
</dbReference>
<dbReference type="PROSITE" id="PS50889">
    <property type="entry name" value="S4"/>
    <property type="match status" value="1"/>
</dbReference>
<dbReference type="GO" id="GO:0008168">
    <property type="term" value="F:methyltransferase activity"/>
    <property type="evidence" value="ECO:0007669"/>
    <property type="project" value="UniProtKB-KW"/>
</dbReference>
<dbReference type="InterPro" id="IPR047048">
    <property type="entry name" value="TlyA"/>
</dbReference>
<accession>A0ABU5HZK1</accession>
<dbReference type="Gene3D" id="3.40.50.150">
    <property type="entry name" value="Vaccinia Virus protein VP39"/>
    <property type="match status" value="1"/>
</dbReference>
<dbReference type="SUPFAM" id="SSF55174">
    <property type="entry name" value="Alpha-L RNA-binding motif"/>
    <property type="match status" value="1"/>
</dbReference>
<gene>
    <name evidence="5" type="ORF">U0C82_05225</name>
</gene>
<dbReference type="SUPFAM" id="SSF53335">
    <property type="entry name" value="S-adenosyl-L-methionine-dependent methyltransferases"/>
    <property type="match status" value="1"/>
</dbReference>
<proteinExistence type="inferred from homology"/>
<evidence type="ECO:0000313" key="5">
    <source>
        <dbReference type="EMBL" id="MDY8108555.1"/>
    </source>
</evidence>
<keyword evidence="6" id="KW-1185">Reference proteome</keyword>
<dbReference type="InterPro" id="IPR002877">
    <property type="entry name" value="RNA_MeTrfase_FtsJ_dom"/>
</dbReference>
<keyword evidence="1 3" id="KW-0694">RNA-binding</keyword>
<dbReference type="Proteomes" id="UP001294412">
    <property type="component" value="Unassembled WGS sequence"/>
</dbReference>
<keyword evidence="5" id="KW-0489">Methyltransferase</keyword>
<feature type="domain" description="RNA-binding S4" evidence="4">
    <location>
        <begin position="20"/>
        <end position="85"/>
    </location>
</feature>
<dbReference type="SMART" id="SM00363">
    <property type="entry name" value="S4"/>
    <property type="match status" value="1"/>
</dbReference>
<dbReference type="InterPro" id="IPR036986">
    <property type="entry name" value="S4_RNA-bd_sf"/>
</dbReference>
<dbReference type="CDD" id="cd00165">
    <property type="entry name" value="S4"/>
    <property type="match status" value="1"/>
</dbReference>
<dbReference type="PIRSF" id="PIRSF005578">
    <property type="entry name" value="TlyA"/>
    <property type="match status" value="1"/>
</dbReference>
<evidence type="ECO:0000256" key="2">
    <source>
        <dbReference type="ARBA" id="ARBA00029460"/>
    </source>
</evidence>
<evidence type="ECO:0000259" key="4">
    <source>
        <dbReference type="SMART" id="SM00363"/>
    </source>
</evidence>
<dbReference type="InterPro" id="IPR002942">
    <property type="entry name" value="S4_RNA-bd"/>
</dbReference>
<dbReference type="Pfam" id="PF01728">
    <property type="entry name" value="FtsJ"/>
    <property type="match status" value="1"/>
</dbReference>
<comment type="caution">
    <text evidence="5">The sequence shown here is derived from an EMBL/GenBank/DDBJ whole genome shotgun (WGS) entry which is preliminary data.</text>
</comment>
<comment type="similarity">
    <text evidence="2">Belongs to the TlyA family.</text>
</comment>
<organism evidence="5 6">
    <name type="scientific">Fulvimarina uroteuthidis</name>
    <dbReference type="NCBI Taxonomy" id="3098149"/>
    <lineage>
        <taxon>Bacteria</taxon>
        <taxon>Pseudomonadati</taxon>
        <taxon>Pseudomonadota</taxon>
        <taxon>Alphaproteobacteria</taxon>
        <taxon>Hyphomicrobiales</taxon>
        <taxon>Aurantimonadaceae</taxon>
        <taxon>Fulvimarina</taxon>
    </lineage>
</organism>
<dbReference type="PANTHER" id="PTHR32319">
    <property type="entry name" value="BACTERIAL HEMOLYSIN-LIKE PROTEIN"/>
    <property type="match status" value="1"/>
</dbReference>
<protein>
    <submittedName>
        <fullName evidence="5">TlyA family RNA methyltransferase</fullName>
    </submittedName>
</protein>
<evidence type="ECO:0000256" key="3">
    <source>
        <dbReference type="PROSITE-ProRule" id="PRU00182"/>
    </source>
</evidence>
<sequence length="266" mass="27530">MTDIDSPTTADDDDHAAESQRLDQALVERGLMPSRSRALDAVRRGSVTVDGKAARKASQPVAARATITVDDPASDYVSRAALKLIAGLDQFGVAVKGRVCLDIGASTGGFSQVLLERGAGHVIAIDVGHEQLHPSLHDEERLTNIEGLNARDLTADDLDGEAPDLVVADVSFISLKLALPPALALAAPGARLVALVKPQFEAGKQAIGKGGLLKDPATAEAVARDVADWLGEQPGWRVDGLIASPISGGDGNREFVLAATKTGAAA</sequence>
<dbReference type="Pfam" id="PF01479">
    <property type="entry name" value="S4"/>
    <property type="match status" value="1"/>
</dbReference>
<dbReference type="InterPro" id="IPR004538">
    <property type="entry name" value="Hemolysin_A/TlyA"/>
</dbReference>
<dbReference type="PANTHER" id="PTHR32319:SF0">
    <property type="entry name" value="BACTERIAL HEMOLYSIN-LIKE PROTEIN"/>
    <property type="match status" value="1"/>
</dbReference>
<dbReference type="NCBIfam" id="TIGR00478">
    <property type="entry name" value="tly"/>
    <property type="match status" value="1"/>
</dbReference>
<dbReference type="RefSeq" id="WP_322186029.1">
    <property type="nucleotide sequence ID" value="NZ_JAXLPB010000002.1"/>
</dbReference>
<dbReference type="InterPro" id="IPR029063">
    <property type="entry name" value="SAM-dependent_MTases_sf"/>
</dbReference>
<evidence type="ECO:0000256" key="1">
    <source>
        <dbReference type="ARBA" id="ARBA00022884"/>
    </source>
</evidence>
<name>A0ABU5HZK1_9HYPH</name>
<reference evidence="5 6" key="1">
    <citation type="submission" date="2023-12" db="EMBL/GenBank/DDBJ databases">
        <title>Description of Novel Strain Fulvimarina sp. 2208YS6-2-32 isolated from Uroteuthis (Photololigo) edulis.</title>
        <authorList>
            <person name="Park J.-S."/>
        </authorList>
    </citation>
    <scope>NUCLEOTIDE SEQUENCE [LARGE SCALE GENOMIC DNA]</scope>
    <source>
        <strain evidence="5 6">2208YS6-2-32</strain>
    </source>
</reference>
<dbReference type="CDD" id="cd02440">
    <property type="entry name" value="AdoMet_MTases"/>
    <property type="match status" value="1"/>
</dbReference>
<keyword evidence="5" id="KW-0808">Transferase</keyword>